<evidence type="ECO:0000256" key="6">
    <source>
        <dbReference type="RuleBase" id="RU003797"/>
    </source>
</evidence>
<evidence type="ECO:0000313" key="9">
    <source>
        <dbReference type="Proteomes" id="UP000093080"/>
    </source>
</evidence>
<evidence type="ECO:0000256" key="2">
    <source>
        <dbReference type="ARBA" id="ARBA00022723"/>
    </source>
</evidence>
<proteinExistence type="inferred from homology"/>
<dbReference type="Pfam" id="PF04002">
    <property type="entry name" value="RadC"/>
    <property type="match status" value="1"/>
</dbReference>
<dbReference type="NCBIfam" id="TIGR00608">
    <property type="entry name" value="radc"/>
    <property type="match status" value="1"/>
</dbReference>
<reference evidence="8 9" key="1">
    <citation type="submission" date="2016-06" db="EMBL/GenBank/DDBJ databases">
        <title>Respiratory ammonification of nitrate coupled to the oxidation of elemental sulfur in deep-sea autotrophic thermophilic bacteria.</title>
        <authorList>
            <person name="Slobodkina G.B."/>
            <person name="Mardanov A.V."/>
            <person name="Ravin N.V."/>
            <person name="Frolova A.A."/>
            <person name="Viryasiv M.B."/>
            <person name="Chernyh N.A."/>
            <person name="Bonch-Osmolovskaya E.A."/>
            <person name="Slobodkin A.I."/>
        </authorList>
    </citation>
    <scope>NUCLEOTIDE SEQUENCE [LARGE SCALE GENOMIC DNA]</scope>
    <source>
        <strain evidence="8 9">S69</strain>
    </source>
</reference>
<dbReference type="Gene3D" id="3.40.140.10">
    <property type="entry name" value="Cytidine Deaminase, domain 2"/>
    <property type="match status" value="1"/>
</dbReference>
<dbReference type="InterPro" id="IPR010994">
    <property type="entry name" value="RuvA_2-like"/>
</dbReference>
<evidence type="ECO:0000259" key="7">
    <source>
        <dbReference type="PROSITE" id="PS50249"/>
    </source>
</evidence>
<dbReference type="PANTHER" id="PTHR30471:SF3">
    <property type="entry name" value="UPF0758 PROTEIN YEES-RELATED"/>
    <property type="match status" value="1"/>
</dbReference>
<evidence type="ECO:0000256" key="5">
    <source>
        <dbReference type="ARBA" id="ARBA00023049"/>
    </source>
</evidence>
<dbReference type="InterPro" id="IPR020891">
    <property type="entry name" value="UPF0758_CS"/>
</dbReference>
<keyword evidence="3" id="KW-0378">Hydrolase</keyword>
<dbReference type="PROSITE" id="PS01302">
    <property type="entry name" value="UPF0758"/>
    <property type="match status" value="1"/>
</dbReference>
<dbReference type="AlphaFoldDB" id="A0A1B9F9U9"/>
<dbReference type="InterPro" id="IPR025657">
    <property type="entry name" value="RadC_JAB"/>
</dbReference>
<dbReference type="Pfam" id="PF20582">
    <property type="entry name" value="UPF0758_N"/>
    <property type="match status" value="1"/>
</dbReference>
<dbReference type="SUPFAM" id="SSF102712">
    <property type="entry name" value="JAB1/MPN domain"/>
    <property type="match status" value="1"/>
</dbReference>
<dbReference type="PATRIC" id="fig|1156395.6.peg.382"/>
<keyword evidence="2" id="KW-0479">Metal-binding</keyword>
<comment type="similarity">
    <text evidence="6">Belongs to the UPF0758 family.</text>
</comment>
<keyword evidence="9" id="KW-1185">Reference proteome</keyword>
<evidence type="ECO:0000256" key="4">
    <source>
        <dbReference type="ARBA" id="ARBA00022833"/>
    </source>
</evidence>
<dbReference type="EMBL" id="MAGO01000001">
    <property type="protein sequence ID" value="OCC16561.1"/>
    <property type="molecule type" value="Genomic_DNA"/>
</dbReference>
<accession>A0A1B9F9U9</accession>
<keyword evidence="4" id="KW-0862">Zinc</keyword>
<dbReference type="CDD" id="cd08071">
    <property type="entry name" value="MPN_DUF2466"/>
    <property type="match status" value="1"/>
</dbReference>
<dbReference type="GO" id="GO:0046872">
    <property type="term" value="F:metal ion binding"/>
    <property type="evidence" value="ECO:0007669"/>
    <property type="project" value="UniProtKB-KW"/>
</dbReference>
<dbReference type="PANTHER" id="PTHR30471">
    <property type="entry name" value="DNA REPAIR PROTEIN RADC"/>
    <property type="match status" value="1"/>
</dbReference>
<dbReference type="STRING" id="1156395.DBT_0379"/>
<dbReference type="SUPFAM" id="SSF47781">
    <property type="entry name" value="RuvA domain 2-like"/>
    <property type="match status" value="1"/>
</dbReference>
<comment type="caution">
    <text evidence="8">The sequence shown here is derived from an EMBL/GenBank/DDBJ whole genome shotgun (WGS) entry which is preliminary data.</text>
</comment>
<name>A0A1B9F9U9_9BACT</name>
<evidence type="ECO:0000256" key="3">
    <source>
        <dbReference type="ARBA" id="ARBA00022801"/>
    </source>
</evidence>
<dbReference type="PROSITE" id="PS50249">
    <property type="entry name" value="MPN"/>
    <property type="match status" value="1"/>
</dbReference>
<dbReference type="Gene3D" id="1.10.150.20">
    <property type="entry name" value="5' to 3' exonuclease, C-terminal subdomain"/>
    <property type="match status" value="1"/>
</dbReference>
<feature type="domain" description="MPN" evidence="7">
    <location>
        <begin position="109"/>
        <end position="232"/>
    </location>
</feature>
<dbReference type="GO" id="GO:0006508">
    <property type="term" value="P:proteolysis"/>
    <property type="evidence" value="ECO:0007669"/>
    <property type="project" value="UniProtKB-KW"/>
</dbReference>
<keyword evidence="5" id="KW-0482">Metalloprotease</keyword>
<evidence type="ECO:0000313" key="8">
    <source>
        <dbReference type="EMBL" id="OCC16561.1"/>
    </source>
</evidence>
<evidence type="ECO:0000256" key="1">
    <source>
        <dbReference type="ARBA" id="ARBA00022670"/>
    </source>
</evidence>
<sequence length="247" mass="28584">MNMNKKDWLKRVEGHRDRLRERFLRHGIASFTDSDIIELLLTFGTPRQDCKERARALLKRFGSLSGVLEASIEELQEVKGVGPKNAMALKFVHEVARRFLRQRILERSYVQCARDVVEYLWHSLSFKDREFFIGLYLDTSNRIIEVLELFSGTLDRTAVYPREVVKTALDKKAKSIILVHNHPSGRIEPSTSDLQTTKKVMLGAMALDIRVLDHIIIGGPGDYFSFEENGIMERLRLEVVTLFHEKR</sequence>
<dbReference type="InterPro" id="IPR001405">
    <property type="entry name" value="UPF0758"/>
</dbReference>
<organism evidence="8 9">
    <name type="scientific">Dissulfuribacter thermophilus</name>
    <dbReference type="NCBI Taxonomy" id="1156395"/>
    <lineage>
        <taxon>Bacteria</taxon>
        <taxon>Pseudomonadati</taxon>
        <taxon>Thermodesulfobacteriota</taxon>
        <taxon>Dissulfuribacteria</taxon>
        <taxon>Dissulfuribacterales</taxon>
        <taxon>Dissulfuribacteraceae</taxon>
        <taxon>Dissulfuribacter</taxon>
    </lineage>
</organism>
<dbReference type="InterPro" id="IPR046778">
    <property type="entry name" value="UPF0758_N"/>
</dbReference>
<protein>
    <submittedName>
        <fullName evidence="8">DNA repair protein RadC</fullName>
    </submittedName>
</protein>
<dbReference type="InterPro" id="IPR037518">
    <property type="entry name" value="MPN"/>
</dbReference>
<keyword evidence="1" id="KW-0645">Protease</keyword>
<gene>
    <name evidence="8" type="ORF">DBT_0379</name>
</gene>
<dbReference type="GO" id="GO:0008237">
    <property type="term" value="F:metallopeptidase activity"/>
    <property type="evidence" value="ECO:0007669"/>
    <property type="project" value="UniProtKB-KW"/>
</dbReference>
<dbReference type="Proteomes" id="UP000093080">
    <property type="component" value="Unassembled WGS sequence"/>
</dbReference>
<dbReference type="NCBIfam" id="NF000642">
    <property type="entry name" value="PRK00024.1"/>
    <property type="match status" value="1"/>
</dbReference>